<dbReference type="Gene3D" id="3.30.565.10">
    <property type="entry name" value="Histidine kinase-like ATPase, C-terminal domain"/>
    <property type="match status" value="1"/>
</dbReference>
<dbReference type="SUPFAM" id="SSF55781">
    <property type="entry name" value="GAF domain-like"/>
    <property type="match status" value="1"/>
</dbReference>
<dbReference type="CDD" id="cd16917">
    <property type="entry name" value="HATPase_UhpB-NarQ-NarX-like"/>
    <property type="match status" value="1"/>
</dbReference>
<evidence type="ECO:0000256" key="10">
    <source>
        <dbReference type="ARBA" id="ARBA00022989"/>
    </source>
</evidence>
<dbReference type="InterPro" id="IPR003018">
    <property type="entry name" value="GAF"/>
</dbReference>
<keyword evidence="10 13" id="KW-1133">Transmembrane helix</keyword>
<dbReference type="Gene3D" id="3.30.450.40">
    <property type="match status" value="1"/>
</dbReference>
<keyword evidence="9" id="KW-0067">ATP-binding</keyword>
<feature type="transmembrane region" description="Helical" evidence="13">
    <location>
        <begin position="50"/>
        <end position="80"/>
    </location>
</feature>
<dbReference type="InterPro" id="IPR029016">
    <property type="entry name" value="GAF-like_dom_sf"/>
</dbReference>
<evidence type="ECO:0000256" key="5">
    <source>
        <dbReference type="ARBA" id="ARBA00022679"/>
    </source>
</evidence>
<evidence type="ECO:0000256" key="4">
    <source>
        <dbReference type="ARBA" id="ARBA00022553"/>
    </source>
</evidence>
<keyword evidence="6 13" id="KW-0812">Transmembrane</keyword>
<gene>
    <name evidence="15" type="ORF">GCM10007977_043860</name>
</gene>
<evidence type="ECO:0000256" key="13">
    <source>
        <dbReference type="SAM" id="Phobius"/>
    </source>
</evidence>
<dbReference type="SUPFAM" id="SSF55874">
    <property type="entry name" value="ATPase domain of HSP90 chaperone/DNA topoisomerase II/histidine kinase"/>
    <property type="match status" value="1"/>
</dbReference>
<sequence length="609" mass="64519">MRARLLSLLLRAEPPPFSVGLLIAAALIGFETLALYPLHGVAHEDARGEVYLVGVLVVSTVWGATLGVLTSLASAVAYNYFHVLPFGRFDFSTGQGVQDLTIFVLAALLVSGLADLARKHAVETSERRREADVSAELARLLLGAADLRPALEAAARSVAQALRLSSAAIVLGTAAEDAHRAAFPLRSGTTVLGTLTVPADLPEPTVRRLRQWLVPTLESLLAAARERETSRERIMLLAEQQTALRRVATLVAQGAAPADVFAAVTEELGRVLGPYPTALYRYEADNTATRVAGRGALNLRQESFPVREDSLLGMVLQARGAARLRSYEHAAGPNAESARNAGIRSAVGVPILVEGGVWGVAVVACTTSDPLPADTETRMNDFTELVATAIANAESHAELTTSRARIVAAGDDARRRIERNLHDGAQQRLIALGLQLRTIEASLPADPDQAEHELSQAMNNLTGVVQDLQEISRGIHPATLSKGGLGPAVKALARRSSTPVDLKLAIDRRLPEPVEVGAYYVVSEALTNIAKHARAHSVRIDIAADETCLRIAIRDDGVGGANIDRGSGLIGLQDRIATLEGHMDIVSPAGHGTGLLVDIPINAAPINVA</sequence>
<dbReference type="Pfam" id="PF07730">
    <property type="entry name" value="HisKA_3"/>
    <property type="match status" value="1"/>
</dbReference>
<keyword evidence="5" id="KW-0808">Transferase</keyword>
<dbReference type="Pfam" id="PF13493">
    <property type="entry name" value="DUF4118"/>
    <property type="match status" value="1"/>
</dbReference>
<dbReference type="Gene3D" id="1.20.120.620">
    <property type="entry name" value="Backbone structure of the membrane domain of e. Coli histidine kinase receptor kdpd"/>
    <property type="match status" value="1"/>
</dbReference>
<evidence type="ECO:0000256" key="1">
    <source>
        <dbReference type="ARBA" id="ARBA00000085"/>
    </source>
</evidence>
<keyword evidence="16" id="KW-1185">Reference proteome</keyword>
<protein>
    <recommendedName>
        <fullName evidence="3">histidine kinase</fullName>
        <ecNumber evidence="3">2.7.13.3</ecNumber>
    </recommendedName>
</protein>
<dbReference type="AlphaFoldDB" id="A0A917TU72"/>
<dbReference type="PANTHER" id="PTHR24421:SF10">
    <property type="entry name" value="NITRATE_NITRITE SENSOR PROTEIN NARQ"/>
    <property type="match status" value="1"/>
</dbReference>
<dbReference type="GO" id="GO:0005524">
    <property type="term" value="F:ATP binding"/>
    <property type="evidence" value="ECO:0007669"/>
    <property type="project" value="UniProtKB-KW"/>
</dbReference>
<dbReference type="EMBL" id="BMPI01000020">
    <property type="protein sequence ID" value="GGM37619.1"/>
    <property type="molecule type" value="Genomic_DNA"/>
</dbReference>
<comment type="caution">
    <text evidence="15">The sequence shown here is derived from an EMBL/GenBank/DDBJ whole genome shotgun (WGS) entry which is preliminary data.</text>
</comment>
<dbReference type="GO" id="GO:0000155">
    <property type="term" value="F:phosphorelay sensor kinase activity"/>
    <property type="evidence" value="ECO:0007669"/>
    <property type="project" value="InterPro"/>
</dbReference>
<dbReference type="PANTHER" id="PTHR24421">
    <property type="entry name" value="NITRATE/NITRITE SENSOR PROTEIN NARX-RELATED"/>
    <property type="match status" value="1"/>
</dbReference>
<keyword evidence="12 13" id="KW-0472">Membrane</keyword>
<evidence type="ECO:0000256" key="12">
    <source>
        <dbReference type="ARBA" id="ARBA00023136"/>
    </source>
</evidence>
<proteinExistence type="predicted"/>
<dbReference type="Proteomes" id="UP000642070">
    <property type="component" value="Unassembled WGS sequence"/>
</dbReference>
<dbReference type="InterPro" id="IPR011712">
    <property type="entry name" value="Sig_transdc_His_kin_sub3_dim/P"/>
</dbReference>
<dbReference type="EC" id="2.7.13.3" evidence="3"/>
<evidence type="ECO:0000256" key="2">
    <source>
        <dbReference type="ARBA" id="ARBA00004141"/>
    </source>
</evidence>
<dbReference type="GO" id="GO:0016020">
    <property type="term" value="C:membrane"/>
    <property type="evidence" value="ECO:0007669"/>
    <property type="project" value="UniProtKB-SubCell"/>
</dbReference>
<dbReference type="InterPro" id="IPR038318">
    <property type="entry name" value="KdpD_sf"/>
</dbReference>
<dbReference type="InterPro" id="IPR036890">
    <property type="entry name" value="HATPase_C_sf"/>
</dbReference>
<dbReference type="RefSeq" id="WP_190251761.1">
    <property type="nucleotide sequence ID" value="NZ_BMPI01000020.1"/>
</dbReference>
<dbReference type="InterPro" id="IPR025201">
    <property type="entry name" value="KdpD_TM"/>
</dbReference>
<accession>A0A917TU72</accession>
<keyword evidence="4" id="KW-0597">Phosphoprotein</keyword>
<feature type="domain" description="GAF" evidence="14">
    <location>
        <begin position="256"/>
        <end position="400"/>
    </location>
</feature>
<dbReference type="Gene3D" id="1.20.5.1930">
    <property type="match status" value="1"/>
</dbReference>
<reference evidence="15" key="1">
    <citation type="journal article" date="2014" name="Int. J. Syst. Evol. Microbiol.">
        <title>Complete genome sequence of Corynebacterium casei LMG S-19264T (=DSM 44701T), isolated from a smear-ripened cheese.</title>
        <authorList>
            <consortium name="US DOE Joint Genome Institute (JGI-PGF)"/>
            <person name="Walter F."/>
            <person name="Albersmeier A."/>
            <person name="Kalinowski J."/>
            <person name="Ruckert C."/>
        </authorList>
    </citation>
    <scope>NUCLEOTIDE SEQUENCE</scope>
    <source>
        <strain evidence="15">JCM 19831</strain>
    </source>
</reference>
<feature type="transmembrane region" description="Helical" evidence="13">
    <location>
        <begin position="20"/>
        <end position="38"/>
    </location>
</feature>
<dbReference type="InterPro" id="IPR050482">
    <property type="entry name" value="Sensor_HK_TwoCompSys"/>
</dbReference>
<organism evidence="15 16">
    <name type="scientific">Dactylosporangium sucinum</name>
    <dbReference type="NCBI Taxonomy" id="1424081"/>
    <lineage>
        <taxon>Bacteria</taxon>
        <taxon>Bacillati</taxon>
        <taxon>Actinomycetota</taxon>
        <taxon>Actinomycetes</taxon>
        <taxon>Micromonosporales</taxon>
        <taxon>Micromonosporaceae</taxon>
        <taxon>Dactylosporangium</taxon>
    </lineage>
</organism>
<evidence type="ECO:0000259" key="14">
    <source>
        <dbReference type="SMART" id="SM00065"/>
    </source>
</evidence>
<evidence type="ECO:0000256" key="11">
    <source>
        <dbReference type="ARBA" id="ARBA00023012"/>
    </source>
</evidence>
<dbReference type="SMART" id="SM00065">
    <property type="entry name" value="GAF"/>
    <property type="match status" value="1"/>
</dbReference>
<evidence type="ECO:0000256" key="7">
    <source>
        <dbReference type="ARBA" id="ARBA00022741"/>
    </source>
</evidence>
<comment type="subcellular location">
    <subcellularLocation>
        <location evidence="2">Membrane</location>
        <topology evidence="2">Multi-pass membrane protein</topology>
    </subcellularLocation>
</comment>
<dbReference type="Pfam" id="PF01590">
    <property type="entry name" value="GAF"/>
    <property type="match status" value="1"/>
</dbReference>
<dbReference type="GO" id="GO:0046983">
    <property type="term" value="F:protein dimerization activity"/>
    <property type="evidence" value="ECO:0007669"/>
    <property type="project" value="InterPro"/>
</dbReference>
<evidence type="ECO:0000313" key="15">
    <source>
        <dbReference type="EMBL" id="GGM37619.1"/>
    </source>
</evidence>
<evidence type="ECO:0000313" key="16">
    <source>
        <dbReference type="Proteomes" id="UP000642070"/>
    </source>
</evidence>
<keyword evidence="8" id="KW-0418">Kinase</keyword>
<keyword evidence="11" id="KW-0902">Two-component regulatory system</keyword>
<evidence type="ECO:0000256" key="3">
    <source>
        <dbReference type="ARBA" id="ARBA00012438"/>
    </source>
</evidence>
<keyword evidence="7" id="KW-0547">Nucleotide-binding</keyword>
<comment type="catalytic activity">
    <reaction evidence="1">
        <text>ATP + protein L-histidine = ADP + protein N-phospho-L-histidine.</text>
        <dbReference type="EC" id="2.7.13.3"/>
    </reaction>
</comment>
<evidence type="ECO:0000256" key="6">
    <source>
        <dbReference type="ARBA" id="ARBA00022692"/>
    </source>
</evidence>
<name>A0A917TU72_9ACTN</name>
<reference evidence="15" key="2">
    <citation type="submission" date="2020-09" db="EMBL/GenBank/DDBJ databases">
        <authorList>
            <person name="Sun Q."/>
            <person name="Ohkuma M."/>
        </authorList>
    </citation>
    <scope>NUCLEOTIDE SEQUENCE</scope>
    <source>
        <strain evidence="15">JCM 19831</strain>
    </source>
</reference>
<evidence type="ECO:0000256" key="9">
    <source>
        <dbReference type="ARBA" id="ARBA00022840"/>
    </source>
</evidence>
<evidence type="ECO:0000256" key="8">
    <source>
        <dbReference type="ARBA" id="ARBA00022777"/>
    </source>
</evidence>